<comment type="caution">
    <text evidence="1">The sequence shown here is derived from an EMBL/GenBank/DDBJ whole genome shotgun (WGS) entry which is preliminary data.</text>
</comment>
<dbReference type="RefSeq" id="WP_183496356.1">
    <property type="nucleotide sequence ID" value="NZ_JACIFF010000007.1"/>
</dbReference>
<evidence type="ECO:0000313" key="2">
    <source>
        <dbReference type="Proteomes" id="UP000576209"/>
    </source>
</evidence>
<proteinExistence type="predicted"/>
<name>A0A840E9T5_9BACT</name>
<keyword evidence="2" id="KW-1185">Reference proteome</keyword>
<organism evidence="1 2">
    <name type="scientific">Neolewinella aquimaris</name>
    <dbReference type="NCBI Taxonomy" id="1835722"/>
    <lineage>
        <taxon>Bacteria</taxon>
        <taxon>Pseudomonadati</taxon>
        <taxon>Bacteroidota</taxon>
        <taxon>Saprospiria</taxon>
        <taxon>Saprospirales</taxon>
        <taxon>Lewinellaceae</taxon>
        <taxon>Neolewinella</taxon>
    </lineage>
</organism>
<protein>
    <submittedName>
        <fullName evidence="1">Uncharacterized protein</fullName>
    </submittedName>
</protein>
<dbReference type="Proteomes" id="UP000576209">
    <property type="component" value="Unassembled WGS sequence"/>
</dbReference>
<accession>A0A840E9T5</accession>
<dbReference type="AlphaFoldDB" id="A0A840E9T5"/>
<sequence>MDRLILILLLPILSLCACEKDDVVTPPCAIDLFIVGNVGGWGGGYALKLEDHQLYISRDRAGVDLDPEALVSGGWDVYGDADDLSRIDSLRADLPTGRFLPENERSICQASIVDGTCPFVVLVDEDGKVGGWTAEPGITAAPQEDYMDRVARVVNEVVYE</sequence>
<gene>
    <name evidence="1" type="ORF">GGR28_002747</name>
</gene>
<evidence type="ECO:0000313" key="1">
    <source>
        <dbReference type="EMBL" id="MBB4080117.1"/>
    </source>
</evidence>
<dbReference type="EMBL" id="JACIFF010000007">
    <property type="protein sequence ID" value="MBB4080117.1"/>
    <property type="molecule type" value="Genomic_DNA"/>
</dbReference>
<dbReference type="PROSITE" id="PS51257">
    <property type="entry name" value="PROKAR_LIPOPROTEIN"/>
    <property type="match status" value="1"/>
</dbReference>
<reference evidence="1 2" key="1">
    <citation type="submission" date="2020-08" db="EMBL/GenBank/DDBJ databases">
        <title>Genomic Encyclopedia of Type Strains, Phase IV (KMG-IV): sequencing the most valuable type-strain genomes for metagenomic binning, comparative biology and taxonomic classification.</title>
        <authorList>
            <person name="Goeker M."/>
        </authorList>
    </citation>
    <scope>NUCLEOTIDE SEQUENCE [LARGE SCALE GENOMIC DNA]</scope>
    <source>
        <strain evidence="1 2">DSM 105137</strain>
    </source>
</reference>